<dbReference type="Pfam" id="PF13646">
    <property type="entry name" value="HEAT_2"/>
    <property type="match status" value="1"/>
</dbReference>
<protein>
    <submittedName>
        <fullName evidence="2">HEAT repeat protein</fullName>
    </submittedName>
</protein>
<dbReference type="Pfam" id="PF03130">
    <property type="entry name" value="HEAT_PBS"/>
    <property type="match status" value="1"/>
</dbReference>
<dbReference type="PANTHER" id="PTHR12697:SF38">
    <property type="entry name" value="PBS LYASE HEAT DOMAIN PROTEIN REPEAT-CONTAINING PROTEIN"/>
    <property type="match status" value="1"/>
</dbReference>
<comment type="caution">
    <text evidence="2">The sequence shown here is derived from an EMBL/GenBank/DDBJ whole genome shotgun (WGS) entry which is preliminary data.</text>
</comment>
<dbReference type="SUPFAM" id="SSF48371">
    <property type="entry name" value="ARM repeat"/>
    <property type="match status" value="2"/>
</dbReference>
<dbReference type="GO" id="GO:0016491">
    <property type="term" value="F:oxidoreductase activity"/>
    <property type="evidence" value="ECO:0007669"/>
    <property type="project" value="TreeGrafter"/>
</dbReference>
<sequence length="654" mass="68979" precursor="true">MTILRSPFSVATLLMSLVLPYAAPVFPNQALSQQPLPAEGDESQLIAVLNSDAELFDKAKACQRLAIIGTSESVPVVAKLLADPDLSHYARFALEANPSSDVDKAFRSALEKLKGRQLVGVINSVAARKDTLAVDALLSAADSDDDEVAAAALSALGALGSPESIAAVQQALSGKASLRVAAADACLTAADNLLLEGNNADALKVLAALRSAELPKHINVASRFGEIRAGSENVNELMISYLGDDDLDLFRIGLELAHSLTNTSTTEQLVNQLDSLQPDRQILLLHVLGERGDASALPTVIEALGSGDADMKNAAVRVLGALGNGSVVPVLLKAAVSDDEVLATNARDSLTVLGGDDVDAQLAQTLEGSDGQQRLVLVDVAGRRGIPQVIPLLLQYVSADDAELRNSAIDGLGMTVGLENFPPLVDKMLAMGDSESAKPMKEALRKACQRMGDRDAASKVLLDRMAGESAAAKIELMDLLIYVGGEQALSGVQRAAEGDEDSAADAATQALGKWLTPDAAPVLLELAQSGNEKFRVRCLRGYIRIIRQFGLKPGQRLQMSKQAFAAATRDEERKLVLDTLTRFPSPQGLKMVMLHLTTPSLSEDASKAAVTIGEKIVDNDPKSVAGAMPIVVATTKNEELANRAKVLITRSTSE</sequence>
<gene>
    <name evidence="2" type="ORF">Poly41_27290</name>
</gene>
<dbReference type="PANTHER" id="PTHR12697">
    <property type="entry name" value="PBS LYASE HEAT-LIKE PROTEIN"/>
    <property type="match status" value="1"/>
</dbReference>
<reference evidence="2 3" key="1">
    <citation type="submission" date="2019-02" db="EMBL/GenBank/DDBJ databases">
        <title>Deep-cultivation of Planctomycetes and their phenomic and genomic characterization uncovers novel biology.</title>
        <authorList>
            <person name="Wiegand S."/>
            <person name="Jogler M."/>
            <person name="Boedeker C."/>
            <person name="Pinto D."/>
            <person name="Vollmers J."/>
            <person name="Rivas-Marin E."/>
            <person name="Kohn T."/>
            <person name="Peeters S.H."/>
            <person name="Heuer A."/>
            <person name="Rast P."/>
            <person name="Oberbeckmann S."/>
            <person name="Bunk B."/>
            <person name="Jeske O."/>
            <person name="Meyerdierks A."/>
            <person name="Storesund J.E."/>
            <person name="Kallscheuer N."/>
            <person name="Luecker S."/>
            <person name="Lage O.M."/>
            <person name="Pohl T."/>
            <person name="Merkel B.J."/>
            <person name="Hornburger P."/>
            <person name="Mueller R.-W."/>
            <person name="Bruemmer F."/>
            <person name="Labrenz M."/>
            <person name="Spormann A.M."/>
            <person name="Op Den Camp H."/>
            <person name="Overmann J."/>
            <person name="Amann R."/>
            <person name="Jetten M.S.M."/>
            <person name="Mascher T."/>
            <person name="Medema M.H."/>
            <person name="Devos D.P."/>
            <person name="Kaster A.-K."/>
            <person name="Ovreas L."/>
            <person name="Rohde M."/>
            <person name="Galperin M.Y."/>
            <person name="Jogler C."/>
        </authorList>
    </citation>
    <scope>NUCLEOTIDE SEQUENCE [LARGE SCALE GENOMIC DNA]</scope>
    <source>
        <strain evidence="2 3">Poly41</strain>
    </source>
</reference>
<accession>A0A5C6DLH7</accession>
<dbReference type="OrthoDB" id="234429at2"/>
<dbReference type="EMBL" id="SJPV01000004">
    <property type="protein sequence ID" value="TWU38253.1"/>
    <property type="molecule type" value="Genomic_DNA"/>
</dbReference>
<dbReference type="Proteomes" id="UP000319143">
    <property type="component" value="Unassembled WGS sequence"/>
</dbReference>
<dbReference type="InterPro" id="IPR011989">
    <property type="entry name" value="ARM-like"/>
</dbReference>
<keyword evidence="1" id="KW-0732">Signal</keyword>
<proteinExistence type="predicted"/>
<evidence type="ECO:0000313" key="3">
    <source>
        <dbReference type="Proteomes" id="UP000319143"/>
    </source>
</evidence>
<evidence type="ECO:0000256" key="1">
    <source>
        <dbReference type="SAM" id="SignalP"/>
    </source>
</evidence>
<feature type="signal peptide" evidence="1">
    <location>
        <begin position="1"/>
        <end position="22"/>
    </location>
</feature>
<dbReference type="AlphaFoldDB" id="A0A5C6DLH7"/>
<dbReference type="InterPro" id="IPR016024">
    <property type="entry name" value="ARM-type_fold"/>
</dbReference>
<dbReference type="Gene3D" id="1.25.10.10">
    <property type="entry name" value="Leucine-rich Repeat Variant"/>
    <property type="match status" value="3"/>
</dbReference>
<name>A0A5C6DLH7_9BACT</name>
<dbReference type="InterPro" id="IPR004155">
    <property type="entry name" value="PBS_lyase_HEAT"/>
</dbReference>
<dbReference type="SMART" id="SM00567">
    <property type="entry name" value="EZ_HEAT"/>
    <property type="match status" value="4"/>
</dbReference>
<dbReference type="RefSeq" id="WP_146526594.1">
    <property type="nucleotide sequence ID" value="NZ_SJPV01000004.1"/>
</dbReference>
<feature type="chain" id="PRO_5022677779" evidence="1">
    <location>
        <begin position="23"/>
        <end position="654"/>
    </location>
</feature>
<organism evidence="2 3">
    <name type="scientific">Novipirellula artificiosorum</name>
    <dbReference type="NCBI Taxonomy" id="2528016"/>
    <lineage>
        <taxon>Bacteria</taxon>
        <taxon>Pseudomonadati</taxon>
        <taxon>Planctomycetota</taxon>
        <taxon>Planctomycetia</taxon>
        <taxon>Pirellulales</taxon>
        <taxon>Pirellulaceae</taxon>
        <taxon>Novipirellula</taxon>
    </lineage>
</organism>
<evidence type="ECO:0000313" key="2">
    <source>
        <dbReference type="EMBL" id="TWU38253.1"/>
    </source>
</evidence>
<keyword evidence="3" id="KW-1185">Reference proteome</keyword>